<evidence type="ECO:0000313" key="1">
    <source>
        <dbReference type="EMBL" id="CAB5034725.1"/>
    </source>
</evidence>
<sequence length="59" mass="6589">MAAFRFATMPEDGELLERARLSAREILELDPELQMAEHVPLREALERVRGSLLAIAIAA</sequence>
<dbReference type="EMBL" id="CAFBPX010000114">
    <property type="protein sequence ID" value="CAB5034725.1"/>
    <property type="molecule type" value="Genomic_DNA"/>
</dbReference>
<gene>
    <name evidence="1" type="ORF">UFOPK4175_00711</name>
</gene>
<dbReference type="AlphaFoldDB" id="A0A6J7S0L1"/>
<name>A0A6J7S0L1_9ZZZZ</name>
<reference evidence="1" key="1">
    <citation type="submission" date="2020-05" db="EMBL/GenBank/DDBJ databases">
        <authorList>
            <person name="Chiriac C."/>
            <person name="Salcher M."/>
            <person name="Ghai R."/>
            <person name="Kavagutti S V."/>
        </authorList>
    </citation>
    <scope>NUCLEOTIDE SEQUENCE</scope>
</reference>
<organism evidence="1">
    <name type="scientific">freshwater metagenome</name>
    <dbReference type="NCBI Taxonomy" id="449393"/>
    <lineage>
        <taxon>unclassified sequences</taxon>
        <taxon>metagenomes</taxon>
        <taxon>ecological metagenomes</taxon>
    </lineage>
</organism>
<proteinExistence type="predicted"/>
<accession>A0A6J7S0L1</accession>
<protein>
    <submittedName>
        <fullName evidence="1">Unannotated protein</fullName>
    </submittedName>
</protein>